<dbReference type="GO" id="GO:0004749">
    <property type="term" value="F:ribose phosphate diphosphokinase activity"/>
    <property type="evidence" value="ECO:0007669"/>
    <property type="project" value="UniProtKB-EC"/>
</dbReference>
<proteinExistence type="inferred from homology"/>
<sequence length="297" mass="33508">MVKIIGSGKYKKFSKDIACILNIDYINVIINKFSGNEFHIKLKSYLYDEQVIIIQSTCNPVNDNLLKLLLLVDSIKLSGARKVISVIPYFGYSRQNQYNPLEPCSMKVIAKILKTAGIDHVITLDLHSKESKEYFEIGIENLDIELLFPLFINKINNISNKIIVSPDKGSINRAQSLAKALYCDFVFLNKIRTEKNTCNMYDISSSIKGKNCIIIDDIIDTGETIIKASNLLMNNGAKSIQVIATHAVFSRKTEQKLISSCIEKLFLANTIQRKFNNPKFYTLNITSILADAIKLVI</sequence>
<keyword evidence="3" id="KW-0479">Metal-binding</keyword>
<dbReference type="CDD" id="cd06223">
    <property type="entry name" value="PRTases_typeI"/>
    <property type="match status" value="1"/>
</dbReference>
<accession>A0AAE4VLJ4</accession>
<name>A0AAE4VLJ4_9RICK</name>
<evidence type="ECO:0000256" key="9">
    <source>
        <dbReference type="ARBA" id="ARBA00049535"/>
    </source>
</evidence>
<keyword evidence="4 10" id="KW-0545">Nucleotide biosynthesis</keyword>
<gene>
    <name evidence="13" type="ORF">Lyticum_00678</name>
</gene>
<dbReference type="Gene3D" id="3.40.50.2020">
    <property type="match status" value="2"/>
</dbReference>
<evidence type="ECO:0000313" key="14">
    <source>
        <dbReference type="Proteomes" id="UP001289135"/>
    </source>
</evidence>
<evidence type="ECO:0000259" key="12">
    <source>
        <dbReference type="Pfam" id="PF13793"/>
    </source>
</evidence>
<dbReference type="PANTHER" id="PTHR10210:SF32">
    <property type="entry name" value="RIBOSE-PHOSPHATE PYROPHOSPHOKINASE 2"/>
    <property type="match status" value="1"/>
</dbReference>
<feature type="domain" description="Ribose-phosphate pyrophosphokinase N-terminal" evidence="12">
    <location>
        <begin position="3"/>
        <end position="117"/>
    </location>
</feature>
<dbReference type="Proteomes" id="UP001289135">
    <property type="component" value="Unassembled WGS sequence"/>
</dbReference>
<dbReference type="Pfam" id="PF00156">
    <property type="entry name" value="Pribosyltran"/>
    <property type="match status" value="1"/>
</dbReference>
<evidence type="ECO:0000256" key="8">
    <source>
        <dbReference type="ARBA" id="ARBA00022842"/>
    </source>
</evidence>
<dbReference type="NCBIfam" id="TIGR01251">
    <property type="entry name" value="ribP_PPkin"/>
    <property type="match status" value="1"/>
</dbReference>
<dbReference type="GO" id="GO:0016301">
    <property type="term" value="F:kinase activity"/>
    <property type="evidence" value="ECO:0007669"/>
    <property type="project" value="UniProtKB-KW"/>
</dbReference>
<keyword evidence="8" id="KW-0460">Magnesium</keyword>
<feature type="domain" description="Phosphoribosyltransferase" evidence="11">
    <location>
        <begin position="155"/>
        <end position="266"/>
    </location>
</feature>
<evidence type="ECO:0000259" key="11">
    <source>
        <dbReference type="Pfam" id="PF00156"/>
    </source>
</evidence>
<keyword evidence="6" id="KW-0418">Kinase</keyword>
<dbReference type="RefSeq" id="WP_322498922.1">
    <property type="nucleotide sequence ID" value="NZ_JARGYU010000003.1"/>
</dbReference>
<comment type="catalytic activity">
    <reaction evidence="9">
        <text>D-ribose 5-phosphate + ATP = 5-phospho-alpha-D-ribose 1-diphosphate + AMP + H(+)</text>
        <dbReference type="Rhea" id="RHEA:15609"/>
        <dbReference type="ChEBI" id="CHEBI:15378"/>
        <dbReference type="ChEBI" id="CHEBI:30616"/>
        <dbReference type="ChEBI" id="CHEBI:58017"/>
        <dbReference type="ChEBI" id="CHEBI:78346"/>
        <dbReference type="ChEBI" id="CHEBI:456215"/>
        <dbReference type="EC" id="2.7.6.1"/>
    </reaction>
</comment>
<keyword evidence="14" id="KW-1185">Reference proteome</keyword>
<evidence type="ECO:0000256" key="10">
    <source>
        <dbReference type="RuleBase" id="RU004324"/>
    </source>
</evidence>
<protein>
    <recommendedName>
        <fullName evidence="1">ribose-phosphate diphosphokinase</fullName>
        <ecNumber evidence="1">2.7.6.1</ecNumber>
    </recommendedName>
</protein>
<dbReference type="GO" id="GO:0006015">
    <property type="term" value="P:5-phosphoribose 1-diphosphate biosynthetic process"/>
    <property type="evidence" value="ECO:0007669"/>
    <property type="project" value="TreeGrafter"/>
</dbReference>
<dbReference type="GO" id="GO:0002189">
    <property type="term" value="C:ribose phosphate diphosphokinase complex"/>
    <property type="evidence" value="ECO:0007669"/>
    <property type="project" value="TreeGrafter"/>
</dbReference>
<keyword evidence="2" id="KW-0808">Transferase</keyword>
<dbReference type="GO" id="GO:0000287">
    <property type="term" value="F:magnesium ion binding"/>
    <property type="evidence" value="ECO:0007669"/>
    <property type="project" value="InterPro"/>
</dbReference>
<comment type="caution">
    <text evidence="13">The sequence shown here is derived from an EMBL/GenBank/DDBJ whole genome shotgun (WGS) entry which is preliminary data.</text>
</comment>
<evidence type="ECO:0000256" key="3">
    <source>
        <dbReference type="ARBA" id="ARBA00022723"/>
    </source>
</evidence>
<dbReference type="EC" id="2.7.6.1" evidence="1"/>
<evidence type="ECO:0000256" key="7">
    <source>
        <dbReference type="ARBA" id="ARBA00022840"/>
    </source>
</evidence>
<dbReference type="PANTHER" id="PTHR10210">
    <property type="entry name" value="RIBOSE-PHOSPHATE DIPHOSPHOKINASE FAMILY MEMBER"/>
    <property type="match status" value="1"/>
</dbReference>
<keyword evidence="7" id="KW-0067">ATP-binding</keyword>
<dbReference type="InterPro" id="IPR029099">
    <property type="entry name" value="Pribosyltran_N"/>
</dbReference>
<keyword evidence="5" id="KW-0547">Nucleotide-binding</keyword>
<dbReference type="FunFam" id="3.40.50.2020:FF:000007">
    <property type="entry name" value="Ribose-phosphate pyrophosphokinase"/>
    <property type="match status" value="1"/>
</dbReference>
<dbReference type="InterPro" id="IPR005946">
    <property type="entry name" value="Rib-P_diPkinase"/>
</dbReference>
<dbReference type="AlphaFoldDB" id="A0AAE4VLJ4"/>
<evidence type="ECO:0000256" key="1">
    <source>
        <dbReference type="ARBA" id="ARBA00013247"/>
    </source>
</evidence>
<evidence type="ECO:0000313" key="13">
    <source>
        <dbReference type="EMBL" id="MDZ5761497.1"/>
    </source>
</evidence>
<organism evidence="13 14">
    <name type="scientific">Lyticum sinuosum</name>
    <dbReference type="NCBI Taxonomy" id="1332059"/>
    <lineage>
        <taxon>Bacteria</taxon>
        <taxon>Pseudomonadati</taxon>
        <taxon>Pseudomonadota</taxon>
        <taxon>Alphaproteobacteria</taxon>
        <taxon>Rickettsiales</taxon>
        <taxon>Lyticum</taxon>
    </lineage>
</organism>
<dbReference type="EMBL" id="JARGYU010000003">
    <property type="protein sequence ID" value="MDZ5761497.1"/>
    <property type="molecule type" value="Genomic_DNA"/>
</dbReference>
<evidence type="ECO:0000256" key="6">
    <source>
        <dbReference type="ARBA" id="ARBA00022777"/>
    </source>
</evidence>
<evidence type="ECO:0000256" key="2">
    <source>
        <dbReference type="ARBA" id="ARBA00022679"/>
    </source>
</evidence>
<dbReference type="GO" id="GO:0006164">
    <property type="term" value="P:purine nucleotide biosynthetic process"/>
    <property type="evidence" value="ECO:0007669"/>
    <property type="project" value="TreeGrafter"/>
</dbReference>
<dbReference type="SMART" id="SM01400">
    <property type="entry name" value="Pribosyltran_N"/>
    <property type="match status" value="1"/>
</dbReference>
<dbReference type="InterPro" id="IPR000836">
    <property type="entry name" value="PRTase_dom"/>
</dbReference>
<dbReference type="GO" id="GO:0005737">
    <property type="term" value="C:cytoplasm"/>
    <property type="evidence" value="ECO:0007669"/>
    <property type="project" value="TreeGrafter"/>
</dbReference>
<reference evidence="13" key="1">
    <citation type="submission" date="2023-02" db="EMBL/GenBank/DDBJ databases">
        <title>Host association and intracellularity evolved multiple times independently in the Rickettsiales.</title>
        <authorList>
            <person name="Castelli M."/>
            <person name="Nardi T."/>
            <person name="Gammuto L."/>
            <person name="Bellinzona G."/>
            <person name="Sabaneyeva E."/>
            <person name="Potekhin A."/>
            <person name="Serra V."/>
            <person name="Petroni G."/>
            <person name="Sassera D."/>
        </authorList>
    </citation>
    <scope>NUCLEOTIDE SEQUENCE</scope>
    <source>
        <strain evidence="13">USBL-36I1</strain>
    </source>
</reference>
<comment type="similarity">
    <text evidence="10">Belongs to the ribose-phosphate pyrophosphokinase family.</text>
</comment>
<evidence type="ECO:0000256" key="4">
    <source>
        <dbReference type="ARBA" id="ARBA00022727"/>
    </source>
</evidence>
<dbReference type="InterPro" id="IPR029057">
    <property type="entry name" value="PRTase-like"/>
</dbReference>
<dbReference type="Pfam" id="PF13793">
    <property type="entry name" value="Pribosyltran_N"/>
    <property type="match status" value="1"/>
</dbReference>
<evidence type="ECO:0000256" key="5">
    <source>
        <dbReference type="ARBA" id="ARBA00022741"/>
    </source>
</evidence>
<dbReference type="GO" id="GO:0005524">
    <property type="term" value="F:ATP binding"/>
    <property type="evidence" value="ECO:0007669"/>
    <property type="project" value="UniProtKB-KW"/>
</dbReference>
<dbReference type="SUPFAM" id="SSF53271">
    <property type="entry name" value="PRTase-like"/>
    <property type="match status" value="2"/>
</dbReference>